<keyword evidence="2" id="KW-0121">Carboxypeptidase</keyword>
<evidence type="ECO:0000313" key="2">
    <source>
        <dbReference type="EMBL" id="RGZ50404.1"/>
    </source>
</evidence>
<sequence length="422" mass="48401">MKAMHKQLWGYLLITLSLAGFTPLQAQTDSADEGGYITVSGIVKDKKSKKSLEYVNISIPGSTTGTVTNADGEFSFKVKDSIHAKEVEISHLGYFNSKIELNGKDVEEQTVWLTPYTNMLDEVIIHARDPRYLVEEAIKKIPANYSSKHSLLTGFYRETAQKGRRYINISEAVIDIYKTPYDEGVDRDRVQIFKGRKLLSQKASDTLAVKLLGGPNLSVYVDVVKNSDVLLDLESLPYYKFRMEESTTINDRPQYVINFEPQAILPYALYYGKLYIDKERLSFTRAEFFLDMNDRNKATQAILRKKPFGLRFKPVEVSFLVNYKERNGLTYLSYIRNGVRFKCDWKRKLFSTNYTILSEMVVTDGKESGINTIPYKMAFRSNQSLSDKVSNFADEGFWGSYNIIEPTESLEHAVNKLKKQHR</sequence>
<dbReference type="EMBL" id="QRKC01000003">
    <property type="protein sequence ID" value="RHH77704.1"/>
    <property type="molecule type" value="Genomic_DNA"/>
</dbReference>
<accession>A0A3R6A1J7</accession>
<feature type="signal peptide" evidence="1">
    <location>
        <begin position="1"/>
        <end position="26"/>
    </location>
</feature>
<feature type="chain" id="PRO_5036091355" evidence="1">
    <location>
        <begin position="27"/>
        <end position="422"/>
    </location>
</feature>
<protein>
    <submittedName>
        <fullName evidence="2">Carboxypeptidase-like regulatory domain-containing protein</fullName>
    </submittedName>
</protein>
<evidence type="ECO:0000313" key="5">
    <source>
        <dbReference type="Proteomes" id="UP000285173"/>
    </source>
</evidence>
<name>A0A3R6A1J7_9BACT</name>
<evidence type="ECO:0000313" key="3">
    <source>
        <dbReference type="EMBL" id="RHH77704.1"/>
    </source>
</evidence>
<dbReference type="Gene3D" id="2.60.40.1120">
    <property type="entry name" value="Carboxypeptidase-like, regulatory domain"/>
    <property type="match status" value="1"/>
</dbReference>
<reference evidence="4 5" key="1">
    <citation type="submission" date="2018-08" db="EMBL/GenBank/DDBJ databases">
        <title>A genome reference for cultivated species of the human gut microbiota.</title>
        <authorList>
            <person name="Zou Y."/>
            <person name="Xue W."/>
            <person name="Luo G."/>
        </authorList>
    </citation>
    <scope>NUCLEOTIDE SEQUENCE [LARGE SCALE GENOMIC DNA]</scope>
    <source>
        <strain evidence="3 4">AM16-50</strain>
        <strain evidence="2 5">AM50-15</strain>
    </source>
</reference>
<keyword evidence="2" id="KW-0378">Hydrolase</keyword>
<dbReference type="SUPFAM" id="SSF49464">
    <property type="entry name" value="Carboxypeptidase regulatory domain-like"/>
    <property type="match status" value="1"/>
</dbReference>
<proteinExistence type="predicted"/>
<dbReference type="Pfam" id="PF13715">
    <property type="entry name" value="CarbopepD_reg_2"/>
    <property type="match status" value="1"/>
</dbReference>
<evidence type="ECO:0000313" key="4">
    <source>
        <dbReference type="Proteomes" id="UP000283732"/>
    </source>
</evidence>
<keyword evidence="2" id="KW-0645">Protease</keyword>
<keyword evidence="1" id="KW-0732">Signal</keyword>
<gene>
    <name evidence="3" type="ORF">DW191_09125</name>
    <name evidence="2" type="ORF">DW986_03945</name>
</gene>
<dbReference type="InterPro" id="IPR008969">
    <property type="entry name" value="CarboxyPept-like_regulatory"/>
</dbReference>
<dbReference type="Proteomes" id="UP000285173">
    <property type="component" value="Unassembled WGS sequence"/>
</dbReference>
<evidence type="ECO:0000256" key="1">
    <source>
        <dbReference type="SAM" id="SignalP"/>
    </source>
</evidence>
<dbReference type="RefSeq" id="WP_122202731.1">
    <property type="nucleotide sequence ID" value="NZ_QRKC01000003.1"/>
</dbReference>
<organism evidence="2 5">
    <name type="scientific">Parabacteroides merdae</name>
    <dbReference type="NCBI Taxonomy" id="46503"/>
    <lineage>
        <taxon>Bacteria</taxon>
        <taxon>Pseudomonadati</taxon>
        <taxon>Bacteroidota</taxon>
        <taxon>Bacteroidia</taxon>
        <taxon>Bacteroidales</taxon>
        <taxon>Tannerellaceae</taxon>
        <taxon>Parabacteroides</taxon>
    </lineage>
</organism>
<dbReference type="GO" id="GO:0004180">
    <property type="term" value="F:carboxypeptidase activity"/>
    <property type="evidence" value="ECO:0007669"/>
    <property type="project" value="UniProtKB-KW"/>
</dbReference>
<dbReference type="EMBL" id="QSEF01000004">
    <property type="protein sequence ID" value="RGZ50404.1"/>
    <property type="molecule type" value="Genomic_DNA"/>
</dbReference>
<dbReference type="Proteomes" id="UP000283732">
    <property type="component" value="Unassembled WGS sequence"/>
</dbReference>
<dbReference type="AlphaFoldDB" id="A0A3R6A1J7"/>
<comment type="caution">
    <text evidence="2">The sequence shown here is derived from an EMBL/GenBank/DDBJ whole genome shotgun (WGS) entry which is preliminary data.</text>
</comment>